<protein>
    <submittedName>
        <fullName evidence="1">Uncharacterized protein</fullName>
    </submittedName>
</protein>
<sequence length="270" mass="29745">LKSEIEQFSLDNPEFNNDTSAIVDSLGILDDQSVAPIVMQALDSSRLAKLYHHASEYGTADLEDTLFNIYNKLEVSQETTDTLEYVAKLKAEAKGKITAEDLSGIMDWKDYLLIFGLPTAGVAYGVYKYRNRLPKNVRLSDFSFKPQKALPGGKATVTPMFKRKALPPGSKGTYSKSGKNIVSRFTAPRSAPKVVSSVAKTKPSYWSKFLKGAKGLAKGLGRNTPMLAPVWGLLDTEEDLKDDLFYQLYKPQTSIPSQVHHFQGGGSVNI</sequence>
<evidence type="ECO:0000313" key="1">
    <source>
        <dbReference type="EMBL" id="GAG04583.1"/>
    </source>
</evidence>
<feature type="non-terminal residue" evidence="1">
    <location>
        <position position="270"/>
    </location>
</feature>
<feature type="non-terminal residue" evidence="1">
    <location>
        <position position="1"/>
    </location>
</feature>
<reference evidence="1" key="1">
    <citation type="journal article" date="2014" name="Front. Microbiol.">
        <title>High frequency of phylogenetically diverse reductive dehalogenase-homologous genes in deep subseafloor sedimentary metagenomes.</title>
        <authorList>
            <person name="Kawai M."/>
            <person name="Futagami T."/>
            <person name="Toyoda A."/>
            <person name="Takaki Y."/>
            <person name="Nishi S."/>
            <person name="Hori S."/>
            <person name="Arai W."/>
            <person name="Tsubouchi T."/>
            <person name="Morono Y."/>
            <person name="Uchiyama I."/>
            <person name="Ito T."/>
            <person name="Fujiyama A."/>
            <person name="Inagaki F."/>
            <person name="Takami H."/>
        </authorList>
    </citation>
    <scope>NUCLEOTIDE SEQUENCE</scope>
    <source>
        <strain evidence="1">Expedition CK06-06</strain>
    </source>
</reference>
<gene>
    <name evidence="1" type="ORF">S01H1_36450</name>
</gene>
<organism evidence="1">
    <name type="scientific">marine sediment metagenome</name>
    <dbReference type="NCBI Taxonomy" id="412755"/>
    <lineage>
        <taxon>unclassified sequences</taxon>
        <taxon>metagenomes</taxon>
        <taxon>ecological metagenomes</taxon>
    </lineage>
</organism>
<name>X0UW96_9ZZZZ</name>
<dbReference type="AlphaFoldDB" id="X0UW96"/>
<accession>X0UW96</accession>
<comment type="caution">
    <text evidence="1">The sequence shown here is derived from an EMBL/GenBank/DDBJ whole genome shotgun (WGS) entry which is preliminary data.</text>
</comment>
<dbReference type="EMBL" id="BARS01022837">
    <property type="protein sequence ID" value="GAG04583.1"/>
    <property type="molecule type" value="Genomic_DNA"/>
</dbReference>
<proteinExistence type="predicted"/>